<proteinExistence type="predicted"/>
<protein>
    <submittedName>
        <fullName evidence="1">GntR family transcriptional regulator</fullName>
    </submittedName>
</protein>
<dbReference type="Proteomes" id="UP000594014">
    <property type="component" value="Chromosome"/>
</dbReference>
<organism evidence="1 2">
    <name type="scientific">Anoxybacterium hadale</name>
    <dbReference type="NCBI Taxonomy" id="3408580"/>
    <lineage>
        <taxon>Bacteria</taxon>
        <taxon>Bacillati</taxon>
        <taxon>Bacillota</taxon>
        <taxon>Clostridia</taxon>
        <taxon>Peptostreptococcales</taxon>
        <taxon>Anaerovoracaceae</taxon>
        <taxon>Anoxybacterium</taxon>
    </lineage>
</organism>
<keyword evidence="2" id="KW-1185">Reference proteome</keyword>
<dbReference type="EMBL" id="CP042469">
    <property type="protein sequence ID" value="QOX62270.1"/>
    <property type="molecule type" value="Genomic_DNA"/>
</dbReference>
<reference evidence="1" key="1">
    <citation type="submission" date="2019-08" db="EMBL/GenBank/DDBJ databases">
        <title>Genome sequence of Clostridiales bacterium MT110.</title>
        <authorList>
            <person name="Cao J."/>
        </authorList>
    </citation>
    <scope>NUCLEOTIDE SEQUENCE</scope>
    <source>
        <strain evidence="1">MT110</strain>
    </source>
</reference>
<gene>
    <name evidence="1" type="ORF">FRZ06_02305</name>
</gene>
<evidence type="ECO:0000313" key="1">
    <source>
        <dbReference type="EMBL" id="QOX62270.1"/>
    </source>
</evidence>
<evidence type="ECO:0000313" key="2">
    <source>
        <dbReference type="Proteomes" id="UP000594014"/>
    </source>
</evidence>
<accession>A0ACD1A792</accession>
<sequence>MGMNTSAVTLYQQIREGTYGEGDALPDVETLAKEYAETLKIGIGDLIYEGALERDPAQPEVVKVKASYLWDVVGGNHSFTAEAKKRGQKPGNKIIGFQKRKVWPQVQRRLELEPDDEVFVMERIVYADKTPVGMEFSYLPAKLYEGLTRDLFEGGKSTFKIMDEKYGHKAARATDELRAARLEEREAEILGLEPGIPVLIRFRVARTAEGVPIKGSRAIYLFNAQYELPI</sequence>
<name>A0ACD1A792_9FIRM</name>